<dbReference type="SFLD" id="SFLDS00003">
    <property type="entry name" value="Haloacid_Dehalogenase"/>
    <property type="match status" value="1"/>
</dbReference>
<comment type="similarity">
    <text evidence="3">Belongs to the HAD-like hydrolase superfamily. CbbY/CbbZ/Gph/YieH family.</text>
</comment>
<dbReference type="Pfam" id="PF13419">
    <property type="entry name" value="HAD_2"/>
    <property type="match status" value="1"/>
</dbReference>
<keyword evidence="6" id="KW-1185">Reference proteome</keyword>
<comment type="caution">
    <text evidence="5">The sequence shown here is derived from an EMBL/GenBank/DDBJ whole genome shotgun (WGS) entry which is preliminary data.</text>
</comment>
<dbReference type="EMBL" id="JBCGDO010000004">
    <property type="protein sequence ID" value="MEM0542016.1"/>
    <property type="molecule type" value="Genomic_DNA"/>
</dbReference>
<dbReference type="Proteomes" id="UP001460072">
    <property type="component" value="Unassembled WGS sequence"/>
</dbReference>
<dbReference type="Gene3D" id="1.10.150.240">
    <property type="entry name" value="Putative phosphatase, domain 2"/>
    <property type="match status" value="1"/>
</dbReference>
<evidence type="ECO:0000313" key="5">
    <source>
        <dbReference type="EMBL" id="MEM0542016.1"/>
    </source>
</evidence>
<dbReference type="InterPro" id="IPR036412">
    <property type="entry name" value="HAD-like_sf"/>
</dbReference>
<gene>
    <name evidence="5" type="ORF">WFZ85_05280</name>
</gene>
<name>A0ABU9N4B3_9FLAO</name>
<dbReference type="SUPFAM" id="SSF56784">
    <property type="entry name" value="HAD-like"/>
    <property type="match status" value="1"/>
</dbReference>
<proteinExistence type="inferred from homology"/>
<evidence type="ECO:0000256" key="3">
    <source>
        <dbReference type="ARBA" id="ARBA00006171"/>
    </source>
</evidence>
<dbReference type="NCBIfam" id="TIGR01549">
    <property type="entry name" value="HAD-SF-IA-v1"/>
    <property type="match status" value="1"/>
</dbReference>
<dbReference type="SFLD" id="SFLDG01129">
    <property type="entry name" value="C1.5:_HAD__Beta-PGM__Phosphata"/>
    <property type="match status" value="1"/>
</dbReference>
<evidence type="ECO:0000256" key="4">
    <source>
        <dbReference type="ARBA" id="ARBA00013078"/>
    </source>
</evidence>
<evidence type="ECO:0000256" key="1">
    <source>
        <dbReference type="ARBA" id="ARBA00000830"/>
    </source>
</evidence>
<protein>
    <recommendedName>
        <fullName evidence="4">phosphoglycolate phosphatase</fullName>
        <ecNumber evidence="4">3.1.3.18</ecNumber>
    </recommendedName>
</protein>
<accession>A0ABU9N4B3</accession>
<dbReference type="InterPro" id="IPR041492">
    <property type="entry name" value="HAD_2"/>
</dbReference>
<dbReference type="EC" id="3.1.3.18" evidence="4"/>
<dbReference type="CDD" id="cd01427">
    <property type="entry name" value="HAD_like"/>
    <property type="match status" value="1"/>
</dbReference>
<keyword evidence="5" id="KW-0378">Hydrolase</keyword>
<comment type="pathway">
    <text evidence="2">Organic acid metabolism; glycolate biosynthesis; glycolate from 2-phosphoglycolate: step 1/1.</text>
</comment>
<sequence length="203" mass="23435">MTKLKQVIFWDFDGVLMNSNPVRDLGFQRVLQDFPEEQVALLMDFHQKNGGLSRYVKFRYFFETIRKESLSDEKLKHYTDRFSEIMLGLLLDQSLLIDETVNFVKNNANHLKMHIVSGSDGNELRTICKALQLTDFFISINGSPTPKKQLVHDILTQYKYDPKDCFLIGDSHNDYEAAEVNGIDFFGFGNSKIEALSTFKFAL</sequence>
<dbReference type="InterPro" id="IPR023198">
    <property type="entry name" value="PGP-like_dom2"/>
</dbReference>
<evidence type="ECO:0000313" key="6">
    <source>
        <dbReference type="Proteomes" id="UP001460072"/>
    </source>
</evidence>
<dbReference type="InterPro" id="IPR023214">
    <property type="entry name" value="HAD_sf"/>
</dbReference>
<dbReference type="PANTHER" id="PTHR43434:SF1">
    <property type="entry name" value="PHOSPHOGLYCOLATE PHOSPHATASE"/>
    <property type="match status" value="1"/>
</dbReference>
<reference evidence="5 6" key="1">
    <citation type="submission" date="2024-03" db="EMBL/GenBank/DDBJ databases">
        <title>Two novel species of the genus Flavobacterium exhibiting potentially degradation of complex polysaccharides.</title>
        <authorList>
            <person name="Lian X."/>
        </authorList>
    </citation>
    <scope>NUCLEOTIDE SEQUENCE [LARGE SCALE GENOMIC DNA]</scope>
    <source>
        <strain evidence="6">j3</strain>
    </source>
</reference>
<dbReference type="InterPro" id="IPR006439">
    <property type="entry name" value="HAD-SF_hydro_IA"/>
</dbReference>
<dbReference type="GO" id="GO:0016787">
    <property type="term" value="F:hydrolase activity"/>
    <property type="evidence" value="ECO:0007669"/>
    <property type="project" value="UniProtKB-KW"/>
</dbReference>
<comment type="catalytic activity">
    <reaction evidence="1">
        <text>2-phosphoglycolate + H2O = glycolate + phosphate</text>
        <dbReference type="Rhea" id="RHEA:14369"/>
        <dbReference type="ChEBI" id="CHEBI:15377"/>
        <dbReference type="ChEBI" id="CHEBI:29805"/>
        <dbReference type="ChEBI" id="CHEBI:43474"/>
        <dbReference type="ChEBI" id="CHEBI:58033"/>
        <dbReference type="EC" id="3.1.3.18"/>
    </reaction>
</comment>
<dbReference type="RefSeq" id="WP_342695237.1">
    <property type="nucleotide sequence ID" value="NZ_JBCGDO010000004.1"/>
</dbReference>
<dbReference type="Gene3D" id="3.40.50.1000">
    <property type="entry name" value="HAD superfamily/HAD-like"/>
    <property type="match status" value="1"/>
</dbReference>
<dbReference type="PANTHER" id="PTHR43434">
    <property type="entry name" value="PHOSPHOGLYCOLATE PHOSPHATASE"/>
    <property type="match status" value="1"/>
</dbReference>
<dbReference type="InterPro" id="IPR050155">
    <property type="entry name" value="HAD-like_hydrolase_sf"/>
</dbReference>
<organism evidence="5 6">
    <name type="scientific">Flavobacterium aureirubrum</name>
    <dbReference type="NCBI Taxonomy" id="3133147"/>
    <lineage>
        <taxon>Bacteria</taxon>
        <taxon>Pseudomonadati</taxon>
        <taxon>Bacteroidota</taxon>
        <taxon>Flavobacteriia</taxon>
        <taxon>Flavobacteriales</taxon>
        <taxon>Flavobacteriaceae</taxon>
        <taxon>Flavobacterium</taxon>
    </lineage>
</organism>
<evidence type="ECO:0000256" key="2">
    <source>
        <dbReference type="ARBA" id="ARBA00004818"/>
    </source>
</evidence>